<dbReference type="InterPro" id="IPR017907">
    <property type="entry name" value="Znf_RING_CS"/>
</dbReference>
<feature type="compositionally biased region" description="Polar residues" evidence="5">
    <location>
        <begin position="1"/>
        <end position="13"/>
    </location>
</feature>
<dbReference type="PROSITE" id="PS50089">
    <property type="entry name" value="ZF_RING_2"/>
    <property type="match status" value="1"/>
</dbReference>
<evidence type="ECO:0000256" key="5">
    <source>
        <dbReference type="SAM" id="MobiDB-lite"/>
    </source>
</evidence>
<evidence type="ECO:0000256" key="4">
    <source>
        <dbReference type="PROSITE-ProRule" id="PRU00175"/>
    </source>
</evidence>
<keyword evidence="8" id="KW-1185">Reference proteome</keyword>
<evidence type="ECO:0000256" key="2">
    <source>
        <dbReference type="ARBA" id="ARBA00022771"/>
    </source>
</evidence>
<reference evidence="7 8" key="1">
    <citation type="journal article" date="2011" name="Proc. Natl. Acad. Sci. U.S.A.">
        <title>Evolutionary erosion of yeast sex chromosomes by mating-type switching accidents.</title>
        <authorList>
            <person name="Gordon J.L."/>
            <person name="Armisen D."/>
            <person name="Proux-Wera E."/>
            <person name="Oheigeartaigh S.S."/>
            <person name="Byrne K.P."/>
            <person name="Wolfe K.H."/>
        </authorList>
    </citation>
    <scope>NUCLEOTIDE SEQUENCE [LARGE SCALE GENOMIC DNA]</scope>
    <source>
        <strain evidence="8">ATCC 22294 / BCRC 22015 / CBS 2517 / CECT 1963 / NBRC 1671 / NRRL Y-8276</strain>
    </source>
</reference>
<dbReference type="RefSeq" id="XP_003959687.1">
    <property type="nucleotide sequence ID" value="XM_003959638.1"/>
</dbReference>
<dbReference type="InterPro" id="IPR013083">
    <property type="entry name" value="Znf_RING/FYVE/PHD"/>
</dbReference>
<dbReference type="KEGG" id="kaf:KAFR_0K01980"/>
<evidence type="ECO:0000256" key="3">
    <source>
        <dbReference type="ARBA" id="ARBA00022833"/>
    </source>
</evidence>
<feature type="domain" description="RING-type" evidence="6">
    <location>
        <begin position="229"/>
        <end position="273"/>
    </location>
</feature>
<dbReference type="InterPro" id="IPR038896">
    <property type="entry name" value="RNF170"/>
</dbReference>
<dbReference type="FunCoup" id="H2B1Q2">
    <property type="interactions" value="169"/>
</dbReference>
<dbReference type="Proteomes" id="UP000005220">
    <property type="component" value="Chromosome 11"/>
</dbReference>
<name>H2B1Q2_KAZAF</name>
<proteinExistence type="predicted"/>
<dbReference type="PROSITE" id="PS00518">
    <property type="entry name" value="ZF_RING_1"/>
    <property type="match status" value="1"/>
</dbReference>
<dbReference type="InterPro" id="IPR018957">
    <property type="entry name" value="Znf_C3HC4_RING-type"/>
</dbReference>
<keyword evidence="2 4" id="KW-0863">Zinc-finger</keyword>
<feature type="compositionally biased region" description="Polar residues" evidence="5">
    <location>
        <begin position="61"/>
        <end position="72"/>
    </location>
</feature>
<dbReference type="GeneID" id="13886741"/>
<dbReference type="InParanoid" id="H2B1Q2"/>
<sequence length="293" mass="32647">MTDTPPHVNSDTDSPIEVERHKRRRVDVSDSLHAQSRDPRVVPTTATPLVRDEDSNDEENYTITNVSSSIADGNNETSSENESDESIEVLGERTADVSDDDFGSNNALECNNDEGNEPRHTPINFDELEEFFQPEASGPINADVADTIRSSTEGSVTDIAPTHSISLDVNEVEQSIGPSSEQEETIGPIDLDAEAAEQQVIEIPDEEVMSNKESSETPIMYKAARDYRCPICFDPPEVAMMTPCGHVFCCDCLFQMVNSSRTYRKLGHCALCRKDVRLHDIRMLILKKKRIKK</sequence>
<dbReference type="OrthoDB" id="6270329at2759"/>
<dbReference type="EMBL" id="HE650831">
    <property type="protein sequence ID" value="CCF60552.1"/>
    <property type="molecule type" value="Genomic_DNA"/>
</dbReference>
<dbReference type="SUPFAM" id="SSF57850">
    <property type="entry name" value="RING/U-box"/>
    <property type="match status" value="1"/>
</dbReference>
<keyword evidence="3" id="KW-0862">Zinc</keyword>
<accession>H2B1Q2</accession>
<dbReference type="SMART" id="SM00184">
    <property type="entry name" value="RING"/>
    <property type="match status" value="1"/>
</dbReference>
<feature type="compositionally biased region" description="Basic and acidic residues" evidence="5">
    <location>
        <begin position="26"/>
        <end position="40"/>
    </location>
</feature>
<dbReference type="Gene3D" id="3.30.40.10">
    <property type="entry name" value="Zinc/RING finger domain, C3HC4 (zinc finger)"/>
    <property type="match status" value="1"/>
</dbReference>
<protein>
    <recommendedName>
        <fullName evidence="6">RING-type domain-containing protein</fullName>
    </recommendedName>
</protein>
<evidence type="ECO:0000256" key="1">
    <source>
        <dbReference type="ARBA" id="ARBA00022723"/>
    </source>
</evidence>
<evidence type="ECO:0000313" key="7">
    <source>
        <dbReference type="EMBL" id="CCF60552.1"/>
    </source>
</evidence>
<organism evidence="7 8">
    <name type="scientific">Kazachstania africana (strain ATCC 22294 / BCRC 22015 / CBS 2517 / CECT 1963 / NBRC 1671 / NRRL Y-8276)</name>
    <name type="common">Yeast</name>
    <name type="synonym">Kluyveromyces africanus</name>
    <dbReference type="NCBI Taxonomy" id="1071382"/>
    <lineage>
        <taxon>Eukaryota</taxon>
        <taxon>Fungi</taxon>
        <taxon>Dikarya</taxon>
        <taxon>Ascomycota</taxon>
        <taxon>Saccharomycotina</taxon>
        <taxon>Saccharomycetes</taxon>
        <taxon>Saccharomycetales</taxon>
        <taxon>Saccharomycetaceae</taxon>
        <taxon>Kazachstania</taxon>
    </lineage>
</organism>
<dbReference type="InterPro" id="IPR001841">
    <property type="entry name" value="Znf_RING"/>
</dbReference>
<dbReference type="GO" id="GO:0061630">
    <property type="term" value="F:ubiquitin protein ligase activity"/>
    <property type="evidence" value="ECO:0007669"/>
    <property type="project" value="InterPro"/>
</dbReference>
<dbReference type="eggNOG" id="KOG2164">
    <property type="taxonomic scope" value="Eukaryota"/>
</dbReference>
<dbReference type="GO" id="GO:0008270">
    <property type="term" value="F:zinc ion binding"/>
    <property type="evidence" value="ECO:0007669"/>
    <property type="project" value="UniProtKB-KW"/>
</dbReference>
<keyword evidence="1" id="KW-0479">Metal-binding</keyword>
<dbReference type="HOGENOM" id="CLU_081643_0_0_1"/>
<dbReference type="PANTHER" id="PTHR22894">
    <property type="entry name" value="RING-TYPE DOMAIN-CONTAINING PROTEIN"/>
    <property type="match status" value="1"/>
</dbReference>
<gene>
    <name evidence="7" type="primary">KAFR0K01980</name>
    <name evidence="7" type="ORF">KAFR_0K01980</name>
</gene>
<dbReference type="STRING" id="1071382.H2B1Q2"/>
<dbReference type="Pfam" id="PF00097">
    <property type="entry name" value="zf-C3HC4"/>
    <property type="match status" value="1"/>
</dbReference>
<evidence type="ECO:0000313" key="8">
    <source>
        <dbReference type="Proteomes" id="UP000005220"/>
    </source>
</evidence>
<evidence type="ECO:0000259" key="6">
    <source>
        <dbReference type="PROSITE" id="PS50089"/>
    </source>
</evidence>
<dbReference type="AlphaFoldDB" id="H2B1Q2"/>
<feature type="region of interest" description="Disordered" evidence="5">
    <location>
        <begin position="1"/>
        <end position="119"/>
    </location>
</feature>
<dbReference type="PANTHER" id="PTHR22894:SF5">
    <property type="entry name" value="RING-TYPE DOMAIN-CONTAINING PROTEIN"/>
    <property type="match status" value="1"/>
</dbReference>